<dbReference type="PANTHER" id="PTHR16026:SF0">
    <property type="entry name" value="CARTILAGE ACIDIC PROTEIN 1"/>
    <property type="match status" value="1"/>
</dbReference>
<dbReference type="Pfam" id="PF13517">
    <property type="entry name" value="FG-GAP_3"/>
    <property type="match status" value="5"/>
</dbReference>
<evidence type="ECO:0000313" key="6">
    <source>
        <dbReference type="Proteomes" id="UP000598971"/>
    </source>
</evidence>
<dbReference type="InterPro" id="IPR013517">
    <property type="entry name" value="FG-GAP"/>
</dbReference>
<comment type="caution">
    <text evidence="5">The sequence shown here is derived from an EMBL/GenBank/DDBJ whole genome shotgun (WGS) entry which is preliminary data.</text>
</comment>
<accession>A0A8J8JU80</accession>
<sequence length="1141" mass="126028">MFIMIRQVFEKALLIFFAFSFIVSCKEKVTGTKEGLQFSLVDAATSNIDFNNTLTESDSVNFVSNQYIYIGSGVGVADFNKDGLQDIFFVGGQVSSKLYINKGNFAFEDISEKAGITTSTWGTGVSIVDINNDGLPDIYVCVSHSRDPQKRKNLLFINHPGLRFTEEAAAYGLDNDGFSTQAAFFDYDNDGDLDMYLMNHNVFQNQPNDIVVKDIKGSLMAADKLYRNEGVAAGTDHPYYKEVSTNAGILENGYGLGICISDLNEDGWPDIYVANDFVSNDLLWLNNKNGSFTNIIADAIYHQSYNSMGVDAADMNNDGLPDIAVLDMMPETNYRKKTMFAGSNPERYEMEQNFGGYQPQFTRNMLQLHNGTREVNNAKEPFFSEIAQLSGISETDWSWSVLMADFDNDGWKDVHITNGIAKDLTNNDFLFFRSSRGEAAMAEGEMAPNTEDKNSVTSLRKDLDAYGSIKINNYFYHNNGNLTFSNSTEAAGLASPSISHGAAYADLDNDGDLDLVVNNMNQPAFIWKNELRKSIKDSVHNFVDVQLKGTAGNDFGIGVKAILYADGKEQMAEQYPARGYLSSVSSALHFGIGNAQYADSLKIIWPGGNVQWLKQINANQVLQVSYINAVLPDSISEKPYMPLFTNVNTAVNLTFKHNENSYFDFGIQRVLPQKYSQLGPCITTGDVNGDGLTDLFVGGASYQSGSIFLQQKNGTFKSTNLIAKEKTGEDIAAELFDADGDKDLDLLISEGSLEYGNSSTLNIPRLYLNDGHAQYTLNEKAFADSIHLIAQALSVADYDGDGDLDIFLGGRILPNMYPLAPRSYILQNNNGVFTDVTKSVCASLLNPGLLTAAVWTDFNNDHLPDLILCGEWMPIRLFKNTGGKLQEQTKVEGVSDKSGLWRSLQVADVDNDGDMDIVAGNIGQNNKYRIAEGRPYNLYAKDIDGNGSIDLIPAYYMLNKKGQYDEFPGIDRTQFAEEVLAIKKKYLLNEDYANINMQQLLQSIDTTGLIRLTCYTTASAWFENTGSGKYIYHVLPIQAQFAPVNAMLIKDIDGDGKTDMLLAGNEYQIEISTGRYDASYGTFLKGIGKGVFSNVANTQTGLIVNGDVKSMQTLTTAGNRQLVFIGVNNDWLKCYQINNKP</sequence>
<keyword evidence="6" id="KW-1185">Reference proteome</keyword>
<dbReference type="PROSITE" id="PS51257">
    <property type="entry name" value="PROKAR_LIPOPROTEIN"/>
    <property type="match status" value="1"/>
</dbReference>
<dbReference type="Pfam" id="PF07593">
    <property type="entry name" value="UnbV_ASPIC"/>
    <property type="match status" value="1"/>
</dbReference>
<keyword evidence="3" id="KW-0325">Glycoprotein</keyword>
<proteinExistence type="predicted"/>
<dbReference type="PANTHER" id="PTHR16026">
    <property type="entry name" value="CARTILAGE ACIDIC PROTEIN 1"/>
    <property type="match status" value="1"/>
</dbReference>
<protein>
    <submittedName>
        <fullName evidence="5">RNA-binding protein</fullName>
    </submittedName>
</protein>
<dbReference type="AlphaFoldDB" id="A0A8J8JU80"/>
<gene>
    <name evidence="5" type="ORF">GD597_14850</name>
</gene>
<dbReference type="Proteomes" id="UP000598971">
    <property type="component" value="Unassembled WGS sequence"/>
</dbReference>
<name>A0A8J8JU80_9BACT</name>
<evidence type="ECO:0000256" key="3">
    <source>
        <dbReference type="ARBA" id="ARBA00023180"/>
    </source>
</evidence>
<evidence type="ECO:0000256" key="1">
    <source>
        <dbReference type="ARBA" id="ARBA00022729"/>
    </source>
</evidence>
<dbReference type="SUPFAM" id="SSF69318">
    <property type="entry name" value="Integrin alpha N-terminal domain"/>
    <property type="match status" value="3"/>
</dbReference>
<dbReference type="InterPro" id="IPR027039">
    <property type="entry name" value="Crtac1"/>
</dbReference>
<evidence type="ECO:0000256" key="2">
    <source>
        <dbReference type="ARBA" id="ARBA00022737"/>
    </source>
</evidence>
<dbReference type="RefSeq" id="WP_171608688.1">
    <property type="nucleotide sequence ID" value="NZ_WHPF01000010.1"/>
</dbReference>
<evidence type="ECO:0000259" key="4">
    <source>
        <dbReference type="Pfam" id="PF07593"/>
    </source>
</evidence>
<feature type="domain" description="ASPIC/UnbV" evidence="4">
    <location>
        <begin position="556"/>
        <end position="622"/>
    </location>
</feature>
<dbReference type="EMBL" id="WHPF01000010">
    <property type="protein sequence ID" value="NNV56748.1"/>
    <property type="molecule type" value="Genomic_DNA"/>
</dbReference>
<dbReference type="Gene3D" id="2.130.10.130">
    <property type="entry name" value="Integrin alpha, N-terminal"/>
    <property type="match status" value="4"/>
</dbReference>
<organism evidence="5 6">
    <name type="scientific">Limnovirga soli</name>
    <dbReference type="NCBI Taxonomy" id="2656915"/>
    <lineage>
        <taxon>Bacteria</taxon>
        <taxon>Pseudomonadati</taxon>
        <taxon>Bacteroidota</taxon>
        <taxon>Chitinophagia</taxon>
        <taxon>Chitinophagales</taxon>
        <taxon>Chitinophagaceae</taxon>
        <taxon>Limnovirga</taxon>
    </lineage>
</organism>
<keyword evidence="1" id="KW-0732">Signal</keyword>
<dbReference type="InterPro" id="IPR011519">
    <property type="entry name" value="UnbV_ASPIC"/>
</dbReference>
<reference evidence="5" key="1">
    <citation type="submission" date="2019-10" db="EMBL/GenBank/DDBJ databases">
        <title>Draft genome sequence of Panacibacter sp. KCS-6.</title>
        <authorList>
            <person name="Yim K.J."/>
        </authorList>
    </citation>
    <scope>NUCLEOTIDE SEQUENCE</scope>
    <source>
        <strain evidence="5">KCS-6</strain>
    </source>
</reference>
<dbReference type="InterPro" id="IPR013519">
    <property type="entry name" value="Int_alpha_beta-p"/>
</dbReference>
<dbReference type="SMART" id="SM00191">
    <property type="entry name" value="Int_alpha"/>
    <property type="match status" value="2"/>
</dbReference>
<keyword evidence="2" id="KW-0677">Repeat</keyword>
<dbReference type="InterPro" id="IPR028994">
    <property type="entry name" value="Integrin_alpha_N"/>
</dbReference>
<evidence type="ECO:0000313" key="5">
    <source>
        <dbReference type="EMBL" id="NNV56748.1"/>
    </source>
</evidence>